<dbReference type="InterPro" id="IPR011871">
    <property type="entry name" value="Fib_succ_major"/>
</dbReference>
<evidence type="ECO:0000313" key="4">
    <source>
        <dbReference type="Proteomes" id="UP000283387"/>
    </source>
</evidence>
<dbReference type="NCBIfam" id="TIGR02145">
    <property type="entry name" value="Fib_succ_major"/>
    <property type="match status" value="1"/>
</dbReference>
<accession>A0A419W856</accession>
<name>A0A419W856_9BACT</name>
<keyword evidence="1" id="KW-0732">Signal</keyword>
<organism evidence="3 4">
    <name type="scientific">Mangrovibacterium diazotrophicum</name>
    <dbReference type="NCBI Taxonomy" id="1261403"/>
    <lineage>
        <taxon>Bacteria</taxon>
        <taxon>Pseudomonadati</taxon>
        <taxon>Bacteroidota</taxon>
        <taxon>Bacteroidia</taxon>
        <taxon>Marinilabiliales</taxon>
        <taxon>Prolixibacteraceae</taxon>
        <taxon>Mangrovibacterium</taxon>
    </lineage>
</organism>
<proteinExistence type="predicted"/>
<sequence length="337" mass="37137">MKKMLFQPRFLSIFMLCLFLISCSKSEDDTPEEENTDIVTPTIVTNYASCIDINSATASASISETGSSAITASGFCWSTSQLPTIDDSKTSGSVTEGDFTASLSNLSSNTLYYVRAYATNGAGTGYGEAVPLKTYTGQITDIDGNTYFTVTIGNQLWTAENLKVRHYRNGDEISSTEDDGGNYYIYDNDENNASIYGLLYNWYAANDSRNICPEGWHVPTADEWDVLIEYLGGFDVAAPKLCEATGQYWILPETYYSTSTDISTNESGFTALPAGIAEYAEVPYQWLGIDAGFWTTTESTSSSTHAQLRDMVWGIAKVYSLNHFKYVGHSLRLIKDN</sequence>
<dbReference type="PROSITE" id="PS51257">
    <property type="entry name" value="PROKAR_LIPOPROTEIN"/>
    <property type="match status" value="1"/>
</dbReference>
<protein>
    <submittedName>
        <fullName evidence="3">Uncharacterized protein (TIGR02145 family)</fullName>
    </submittedName>
</protein>
<evidence type="ECO:0000256" key="1">
    <source>
        <dbReference type="SAM" id="SignalP"/>
    </source>
</evidence>
<feature type="domain" description="Fibrobacter succinogenes major paralogous" evidence="2">
    <location>
        <begin position="150"/>
        <end position="335"/>
    </location>
</feature>
<dbReference type="EMBL" id="RAPN01000001">
    <property type="protein sequence ID" value="RKD91638.1"/>
    <property type="molecule type" value="Genomic_DNA"/>
</dbReference>
<evidence type="ECO:0000259" key="2">
    <source>
        <dbReference type="Pfam" id="PF09603"/>
    </source>
</evidence>
<keyword evidence="4" id="KW-1185">Reference proteome</keyword>
<dbReference type="Pfam" id="PF09603">
    <property type="entry name" value="Fib_succ_major"/>
    <property type="match status" value="1"/>
</dbReference>
<comment type="caution">
    <text evidence="3">The sequence shown here is derived from an EMBL/GenBank/DDBJ whole genome shotgun (WGS) entry which is preliminary data.</text>
</comment>
<dbReference type="Proteomes" id="UP000283387">
    <property type="component" value="Unassembled WGS sequence"/>
</dbReference>
<dbReference type="RefSeq" id="WP_120272916.1">
    <property type="nucleotide sequence ID" value="NZ_RAPN01000001.1"/>
</dbReference>
<feature type="chain" id="PRO_5019285500" evidence="1">
    <location>
        <begin position="27"/>
        <end position="337"/>
    </location>
</feature>
<feature type="signal peptide" evidence="1">
    <location>
        <begin position="1"/>
        <end position="26"/>
    </location>
</feature>
<evidence type="ECO:0000313" key="3">
    <source>
        <dbReference type="EMBL" id="RKD91638.1"/>
    </source>
</evidence>
<reference evidence="3 4" key="1">
    <citation type="submission" date="2018-09" db="EMBL/GenBank/DDBJ databases">
        <title>Genomic Encyclopedia of Archaeal and Bacterial Type Strains, Phase II (KMG-II): from individual species to whole genera.</title>
        <authorList>
            <person name="Goeker M."/>
        </authorList>
    </citation>
    <scope>NUCLEOTIDE SEQUENCE [LARGE SCALE GENOMIC DNA]</scope>
    <source>
        <strain evidence="3 4">DSM 27148</strain>
    </source>
</reference>
<dbReference type="OrthoDB" id="9805760at2"/>
<dbReference type="AlphaFoldDB" id="A0A419W856"/>
<gene>
    <name evidence="3" type="ORF">BC643_1999</name>
</gene>